<dbReference type="Gene3D" id="1.20.1280.50">
    <property type="match status" value="1"/>
</dbReference>
<organism evidence="2 3">
    <name type="scientific">Mycena metata</name>
    <dbReference type="NCBI Taxonomy" id="1033252"/>
    <lineage>
        <taxon>Eukaryota</taxon>
        <taxon>Fungi</taxon>
        <taxon>Dikarya</taxon>
        <taxon>Basidiomycota</taxon>
        <taxon>Agaricomycotina</taxon>
        <taxon>Agaricomycetes</taxon>
        <taxon>Agaricomycetidae</taxon>
        <taxon>Agaricales</taxon>
        <taxon>Marasmiineae</taxon>
        <taxon>Mycenaceae</taxon>
        <taxon>Mycena</taxon>
    </lineage>
</organism>
<comment type="caution">
    <text evidence="2">The sequence shown here is derived from an EMBL/GenBank/DDBJ whole genome shotgun (WGS) entry which is preliminary data.</text>
</comment>
<evidence type="ECO:0000259" key="1">
    <source>
        <dbReference type="Pfam" id="PF12937"/>
    </source>
</evidence>
<sequence>MVAESPSLSYPSGTVINNSTPALTIPPEITAHIFIKCLPTDGLASPSPSTAPLVLAQICRDWRNIALHTPELWSSIHLQFFSKRRKLAPGKKAADAAVHLFKTWASRAGKHLRSHFDPLSAACAPEM</sequence>
<keyword evidence="3" id="KW-1185">Reference proteome</keyword>
<dbReference type="AlphaFoldDB" id="A0AAD7HUX9"/>
<dbReference type="Proteomes" id="UP001215598">
    <property type="component" value="Unassembled WGS sequence"/>
</dbReference>
<dbReference type="InterPro" id="IPR036047">
    <property type="entry name" value="F-box-like_dom_sf"/>
</dbReference>
<protein>
    <recommendedName>
        <fullName evidence="1">F-box domain-containing protein</fullName>
    </recommendedName>
</protein>
<evidence type="ECO:0000313" key="3">
    <source>
        <dbReference type="Proteomes" id="UP001215598"/>
    </source>
</evidence>
<evidence type="ECO:0000313" key="2">
    <source>
        <dbReference type="EMBL" id="KAJ7728194.1"/>
    </source>
</evidence>
<dbReference type="EMBL" id="JARKIB010000174">
    <property type="protein sequence ID" value="KAJ7728194.1"/>
    <property type="molecule type" value="Genomic_DNA"/>
</dbReference>
<dbReference type="InterPro" id="IPR001810">
    <property type="entry name" value="F-box_dom"/>
</dbReference>
<reference evidence="2" key="1">
    <citation type="submission" date="2023-03" db="EMBL/GenBank/DDBJ databases">
        <title>Massive genome expansion in bonnet fungi (Mycena s.s.) driven by repeated elements and novel gene families across ecological guilds.</title>
        <authorList>
            <consortium name="Lawrence Berkeley National Laboratory"/>
            <person name="Harder C.B."/>
            <person name="Miyauchi S."/>
            <person name="Viragh M."/>
            <person name="Kuo A."/>
            <person name="Thoen E."/>
            <person name="Andreopoulos B."/>
            <person name="Lu D."/>
            <person name="Skrede I."/>
            <person name="Drula E."/>
            <person name="Henrissat B."/>
            <person name="Morin E."/>
            <person name="Kohler A."/>
            <person name="Barry K."/>
            <person name="LaButti K."/>
            <person name="Morin E."/>
            <person name="Salamov A."/>
            <person name="Lipzen A."/>
            <person name="Mereny Z."/>
            <person name="Hegedus B."/>
            <person name="Baldrian P."/>
            <person name="Stursova M."/>
            <person name="Weitz H."/>
            <person name="Taylor A."/>
            <person name="Grigoriev I.V."/>
            <person name="Nagy L.G."/>
            <person name="Martin F."/>
            <person name="Kauserud H."/>
        </authorList>
    </citation>
    <scope>NUCLEOTIDE SEQUENCE</scope>
    <source>
        <strain evidence="2">CBHHK182m</strain>
    </source>
</reference>
<feature type="domain" description="F-box" evidence="1">
    <location>
        <begin position="24"/>
        <end position="78"/>
    </location>
</feature>
<dbReference type="SUPFAM" id="SSF81383">
    <property type="entry name" value="F-box domain"/>
    <property type="match status" value="1"/>
</dbReference>
<dbReference type="Pfam" id="PF12937">
    <property type="entry name" value="F-box-like"/>
    <property type="match status" value="1"/>
</dbReference>
<name>A0AAD7HUX9_9AGAR</name>
<proteinExistence type="predicted"/>
<accession>A0AAD7HUX9</accession>
<gene>
    <name evidence="2" type="ORF">B0H16DRAFT_1589209</name>
</gene>